<dbReference type="CDD" id="cd05474">
    <property type="entry name" value="SAP_like"/>
    <property type="match status" value="1"/>
</dbReference>
<dbReference type="GO" id="GO:0006508">
    <property type="term" value="P:proteolysis"/>
    <property type="evidence" value="ECO:0007669"/>
    <property type="project" value="UniProtKB-KW"/>
</dbReference>
<comment type="similarity">
    <text evidence="1 9">Belongs to the peptidase A1 family.</text>
</comment>
<evidence type="ECO:0000256" key="3">
    <source>
        <dbReference type="ARBA" id="ARBA00022729"/>
    </source>
</evidence>
<evidence type="ECO:0000313" key="12">
    <source>
        <dbReference type="EMBL" id="CEJ94469.1"/>
    </source>
</evidence>
<feature type="active site" evidence="8">
    <location>
        <position position="77"/>
    </location>
</feature>
<dbReference type="Pfam" id="PF00026">
    <property type="entry name" value="Asp"/>
    <property type="match status" value="1"/>
</dbReference>
<evidence type="ECO:0000256" key="2">
    <source>
        <dbReference type="ARBA" id="ARBA00022670"/>
    </source>
</evidence>
<dbReference type="GO" id="GO:0004190">
    <property type="term" value="F:aspartic-type endopeptidase activity"/>
    <property type="evidence" value="ECO:0007669"/>
    <property type="project" value="UniProtKB-KW"/>
</dbReference>
<evidence type="ECO:0000256" key="7">
    <source>
        <dbReference type="ARBA" id="ARBA00068059"/>
    </source>
</evidence>
<dbReference type="AlphaFoldDB" id="A0A0A1THN9"/>
<dbReference type="InterPro" id="IPR001969">
    <property type="entry name" value="Aspartic_peptidase_AS"/>
</dbReference>
<protein>
    <recommendedName>
        <fullName evidence="7">Probable aspartic-type endopeptidase OPSB</fullName>
    </recommendedName>
    <alternativeName>
        <fullName evidence="6">Probable aspartic-type endopeptidase opsB</fullName>
    </alternativeName>
</protein>
<dbReference type="Proteomes" id="UP000039046">
    <property type="component" value="Unassembled WGS sequence"/>
</dbReference>
<name>A0A0A1THN9_9HYPO</name>
<dbReference type="PROSITE" id="PS00141">
    <property type="entry name" value="ASP_PROTEASE"/>
    <property type="match status" value="1"/>
</dbReference>
<feature type="active site" evidence="8">
    <location>
        <position position="271"/>
    </location>
</feature>
<sequence length="456" mass="47955">MHSAIVLGLALLLDAANAAPQAQPRVLALDIERDAATRHIQQKRSSPIQASISNQQTLYFFNVSVGTPPQQVRLPIDTGSSDMWVNTPTSRTCTIQHSLCSAAGVYSPNSSSTYNYLSSNFNITYGDGTFAIGDYATDTVAFGSTTLKDLQFGIGYRSTSAQGILGIGYTANEASVSTGDGKSYQNFPAKLAAQGTIASNAYSIWLNDLAASTGKILFGGIDKAQYHEPLVALPVQKSAGNQYKEFLITMTGFALNDTTVQNDMALAVLLDTGTSLTYLPNNIVSQVYDALGATWDQGQETAFVPCHLAKYNTTFTFSFSSPARITVPISEMVINATNSRGRELTFTNNEAACILGISPAGENTMILGDTFLRSAYVVYDLDKNQISLAQSKVGATTGSSTSDVVEIGSASASVTTAATAVSAKSGVPSADSGAAVVEKRMGLMMGALAAAVYIAL</sequence>
<dbReference type="EMBL" id="CDHN01000007">
    <property type="protein sequence ID" value="CEJ94469.1"/>
    <property type="molecule type" value="Genomic_DNA"/>
</dbReference>
<dbReference type="PANTHER" id="PTHR47966:SF65">
    <property type="entry name" value="ASPARTIC-TYPE ENDOPEPTIDASE"/>
    <property type="match status" value="1"/>
</dbReference>
<proteinExistence type="inferred from homology"/>
<dbReference type="Gene3D" id="2.40.70.10">
    <property type="entry name" value="Acid Proteases"/>
    <property type="match status" value="2"/>
</dbReference>
<dbReference type="InterPro" id="IPR021109">
    <property type="entry name" value="Peptidase_aspartic_dom_sf"/>
</dbReference>
<feature type="domain" description="Peptidase A1" evidence="11">
    <location>
        <begin position="59"/>
        <end position="389"/>
    </location>
</feature>
<keyword evidence="2 9" id="KW-0645">Protease</keyword>
<evidence type="ECO:0000256" key="9">
    <source>
        <dbReference type="RuleBase" id="RU000454"/>
    </source>
</evidence>
<dbReference type="PROSITE" id="PS51767">
    <property type="entry name" value="PEPTIDASE_A1"/>
    <property type="match status" value="1"/>
</dbReference>
<dbReference type="PRINTS" id="PR00792">
    <property type="entry name" value="PEPSIN"/>
</dbReference>
<keyword evidence="13" id="KW-1185">Reference proteome</keyword>
<keyword evidence="5 9" id="KW-0378">Hydrolase</keyword>
<dbReference type="PANTHER" id="PTHR47966">
    <property type="entry name" value="BETA-SITE APP-CLEAVING ENZYME, ISOFORM A-RELATED"/>
    <property type="match status" value="1"/>
</dbReference>
<evidence type="ECO:0000313" key="13">
    <source>
        <dbReference type="Proteomes" id="UP000039046"/>
    </source>
</evidence>
<evidence type="ECO:0000259" key="11">
    <source>
        <dbReference type="PROSITE" id="PS51767"/>
    </source>
</evidence>
<evidence type="ECO:0000256" key="8">
    <source>
        <dbReference type="PIRSR" id="PIRSR601461-1"/>
    </source>
</evidence>
<evidence type="ECO:0000256" key="5">
    <source>
        <dbReference type="ARBA" id="ARBA00022801"/>
    </source>
</evidence>
<dbReference type="SUPFAM" id="SSF50630">
    <property type="entry name" value="Acid proteases"/>
    <property type="match status" value="1"/>
</dbReference>
<feature type="signal peptide" evidence="10">
    <location>
        <begin position="1"/>
        <end position="18"/>
    </location>
</feature>
<evidence type="ECO:0000256" key="6">
    <source>
        <dbReference type="ARBA" id="ARBA00067536"/>
    </source>
</evidence>
<dbReference type="InterPro" id="IPR001461">
    <property type="entry name" value="Aspartic_peptidase_A1"/>
</dbReference>
<reference evidence="12 13" key="1">
    <citation type="journal article" date="2015" name="Genome Announc.">
        <title>Draft Genome Sequence and Gene Annotation of the Entomopathogenic Fungus Verticillium hemipterigenum.</title>
        <authorList>
            <person name="Horn F."/>
            <person name="Habel A."/>
            <person name="Scharf D.H."/>
            <person name="Dworschak J."/>
            <person name="Brakhage A.A."/>
            <person name="Guthke R."/>
            <person name="Hertweck C."/>
            <person name="Linde J."/>
        </authorList>
    </citation>
    <scope>NUCLEOTIDE SEQUENCE [LARGE SCALE GENOMIC DNA]</scope>
</reference>
<feature type="chain" id="PRO_5001990243" description="Probable aspartic-type endopeptidase OPSB" evidence="10">
    <location>
        <begin position="19"/>
        <end position="456"/>
    </location>
</feature>
<evidence type="ECO:0000256" key="10">
    <source>
        <dbReference type="SAM" id="SignalP"/>
    </source>
</evidence>
<gene>
    <name evidence="12" type="ORF">VHEMI09996</name>
</gene>
<dbReference type="STRING" id="1531966.A0A0A1THN9"/>
<keyword evidence="3 10" id="KW-0732">Signal</keyword>
<accession>A0A0A1THN9</accession>
<evidence type="ECO:0000256" key="4">
    <source>
        <dbReference type="ARBA" id="ARBA00022750"/>
    </source>
</evidence>
<keyword evidence="4 9" id="KW-0064">Aspartyl protease</keyword>
<evidence type="ECO:0000256" key="1">
    <source>
        <dbReference type="ARBA" id="ARBA00007447"/>
    </source>
</evidence>
<organism evidence="12 13">
    <name type="scientific">[Torrubiella] hemipterigena</name>
    <dbReference type="NCBI Taxonomy" id="1531966"/>
    <lineage>
        <taxon>Eukaryota</taxon>
        <taxon>Fungi</taxon>
        <taxon>Dikarya</taxon>
        <taxon>Ascomycota</taxon>
        <taxon>Pezizomycotina</taxon>
        <taxon>Sordariomycetes</taxon>
        <taxon>Hypocreomycetidae</taxon>
        <taxon>Hypocreales</taxon>
        <taxon>Clavicipitaceae</taxon>
        <taxon>Clavicipitaceae incertae sedis</taxon>
        <taxon>'Torrubiella' clade</taxon>
    </lineage>
</organism>
<dbReference type="InterPro" id="IPR033121">
    <property type="entry name" value="PEPTIDASE_A1"/>
</dbReference>
<dbReference type="InterPro" id="IPR033876">
    <property type="entry name" value="SAP-like"/>
</dbReference>
<dbReference type="HOGENOM" id="CLU_013253_9_3_1"/>
<dbReference type="FunFam" id="2.40.70.10:FF:000011">
    <property type="entry name" value="Aspartic protease"/>
    <property type="match status" value="1"/>
</dbReference>
<dbReference type="OrthoDB" id="771136at2759"/>